<feature type="transmembrane region" description="Helical" evidence="5">
    <location>
        <begin position="90"/>
        <end position="110"/>
    </location>
</feature>
<dbReference type="InterPro" id="IPR036259">
    <property type="entry name" value="MFS_trans_sf"/>
</dbReference>
<feature type="transmembrane region" description="Helical" evidence="5">
    <location>
        <begin position="117"/>
        <end position="137"/>
    </location>
</feature>
<dbReference type="GO" id="GO:0006820">
    <property type="term" value="P:monoatomic anion transport"/>
    <property type="evidence" value="ECO:0007669"/>
    <property type="project" value="TreeGrafter"/>
</dbReference>
<feature type="transmembrane region" description="Helical" evidence="5">
    <location>
        <begin position="521"/>
        <end position="542"/>
    </location>
</feature>
<evidence type="ECO:0000256" key="4">
    <source>
        <dbReference type="ARBA" id="ARBA00023136"/>
    </source>
</evidence>
<dbReference type="FunFam" id="1.20.1250.20:FF:000532">
    <property type="entry name" value="SLC (SoLute Carrier) homolog"/>
    <property type="match status" value="1"/>
</dbReference>
<evidence type="ECO:0000313" key="7">
    <source>
        <dbReference type="Proteomes" id="UP000095287"/>
    </source>
</evidence>
<protein>
    <submittedName>
        <fullName evidence="8">MFS domain-containing protein</fullName>
    </submittedName>
</protein>
<name>A0A1I7ZD21_9BILA</name>
<feature type="transmembrane region" description="Helical" evidence="5">
    <location>
        <begin position="455"/>
        <end position="476"/>
    </location>
</feature>
<reference evidence="8" key="1">
    <citation type="submission" date="2016-11" db="UniProtKB">
        <authorList>
            <consortium name="WormBaseParasite"/>
        </authorList>
    </citation>
    <scope>IDENTIFICATION</scope>
</reference>
<dbReference type="PANTHER" id="PTHR11662">
    <property type="entry name" value="SOLUTE CARRIER FAMILY 17"/>
    <property type="match status" value="1"/>
</dbReference>
<feature type="transmembrane region" description="Helical" evidence="5">
    <location>
        <begin position="429"/>
        <end position="449"/>
    </location>
</feature>
<feature type="domain" description="Major facilitator superfamily (MFS) profile" evidence="6">
    <location>
        <begin position="36"/>
        <end position="547"/>
    </location>
</feature>
<dbReference type="AlphaFoldDB" id="A0A1I7ZD21"/>
<keyword evidence="4 5" id="KW-0472">Membrane</keyword>
<dbReference type="InterPro" id="IPR011701">
    <property type="entry name" value="MFS"/>
</dbReference>
<dbReference type="SUPFAM" id="SSF103473">
    <property type="entry name" value="MFS general substrate transporter"/>
    <property type="match status" value="2"/>
</dbReference>
<dbReference type="Proteomes" id="UP000095287">
    <property type="component" value="Unplaced"/>
</dbReference>
<feature type="transmembrane region" description="Helical" evidence="5">
    <location>
        <begin position="256"/>
        <end position="276"/>
    </location>
</feature>
<accession>A0A1I7ZD21</accession>
<feature type="transmembrane region" description="Helical" evidence="5">
    <location>
        <begin position="488"/>
        <end position="509"/>
    </location>
</feature>
<evidence type="ECO:0000256" key="2">
    <source>
        <dbReference type="ARBA" id="ARBA00022692"/>
    </source>
</evidence>
<dbReference type="PANTHER" id="PTHR11662:SF405">
    <property type="entry name" value="PROTEIN CBG12249"/>
    <property type="match status" value="1"/>
</dbReference>
<keyword evidence="7" id="KW-1185">Reference proteome</keyword>
<feature type="transmembrane region" description="Helical" evidence="5">
    <location>
        <begin position="226"/>
        <end position="244"/>
    </location>
</feature>
<feature type="transmembrane region" description="Helical" evidence="5">
    <location>
        <begin position="149"/>
        <end position="170"/>
    </location>
</feature>
<organism evidence="7 8">
    <name type="scientific">Steinernema glaseri</name>
    <dbReference type="NCBI Taxonomy" id="37863"/>
    <lineage>
        <taxon>Eukaryota</taxon>
        <taxon>Metazoa</taxon>
        <taxon>Ecdysozoa</taxon>
        <taxon>Nematoda</taxon>
        <taxon>Chromadorea</taxon>
        <taxon>Rhabditida</taxon>
        <taxon>Tylenchina</taxon>
        <taxon>Panagrolaimomorpha</taxon>
        <taxon>Strongyloidoidea</taxon>
        <taxon>Steinernematidae</taxon>
        <taxon>Steinernema</taxon>
    </lineage>
</organism>
<evidence type="ECO:0000256" key="3">
    <source>
        <dbReference type="ARBA" id="ARBA00022989"/>
    </source>
</evidence>
<dbReference type="Gene3D" id="1.20.1250.20">
    <property type="entry name" value="MFS general substrate transporter like domains"/>
    <property type="match status" value="3"/>
</dbReference>
<feature type="transmembrane region" description="Helical" evidence="5">
    <location>
        <begin position="12"/>
        <end position="30"/>
    </location>
</feature>
<keyword evidence="3 5" id="KW-1133">Transmembrane helix</keyword>
<feature type="transmembrane region" description="Helical" evidence="5">
    <location>
        <begin position="195"/>
        <end position="214"/>
    </location>
</feature>
<proteinExistence type="predicted"/>
<dbReference type="WBParaSite" id="L893_g25306.t1">
    <property type="protein sequence ID" value="L893_g25306.t1"/>
    <property type="gene ID" value="L893_g25306"/>
</dbReference>
<dbReference type="GO" id="GO:0016020">
    <property type="term" value="C:membrane"/>
    <property type="evidence" value="ECO:0007669"/>
    <property type="project" value="UniProtKB-SubCell"/>
</dbReference>
<evidence type="ECO:0000256" key="5">
    <source>
        <dbReference type="SAM" id="Phobius"/>
    </source>
</evidence>
<sequence length="569" mass="61490">MVHAVESRPGHFRLLIAILMMLATFLTDSMKMNLGMAMVCMVNHTAFVEDRSALKGDAAILKCERNDDVSGAIIAGYTGHLLWSPSMQSLLFSAVYYGAIAASLPSGYIADSFSPKTLLFLSLLVYSLTTLLAPILAEVSYTTFLVNRVLMGIGEGSTFPAIISIASRWFPPADRGAMVAIYTAGSQLAGIPKTLLFLSLLVYSLTTLLAPILAEVSYTTFLVNRVLMGIGEGSTFPAIISIASRWFPPADRGTMVAIYTAGSQLAGMFGGVTSASLCGVDLLGGWPLIFYVYGTMGMLWLVLWMTLGSSQPLGNRWISVSEKEYIRRALQDAQRDKTDRRKVPWSSIFTSLPVWAVSFAWFANNFGVGILQSLLPSYFRDVLQLDLKNNGLFTTLPFVTQLFTKLSSGLLSDHIKKRGYLGHTATCKLFQSIGSLGSTVTFAILAFYVDCSNPLWGLFLLSLQGLLYPTFVSGWATSLVSICPRYSGVVTSIGMLFSLTGFASSPALYGLLAAQFPGSEYKLLLVISAAMNAVAGVFFLIFGSAKIQPWARAKTSTSSVVAVITPSND</sequence>
<dbReference type="InterPro" id="IPR020846">
    <property type="entry name" value="MFS_dom"/>
</dbReference>
<keyword evidence="2 5" id="KW-0812">Transmembrane</keyword>
<evidence type="ECO:0000256" key="1">
    <source>
        <dbReference type="ARBA" id="ARBA00004141"/>
    </source>
</evidence>
<evidence type="ECO:0000313" key="8">
    <source>
        <dbReference type="WBParaSite" id="L893_g25306.t1"/>
    </source>
</evidence>
<dbReference type="Pfam" id="PF07690">
    <property type="entry name" value="MFS_1"/>
    <property type="match status" value="2"/>
</dbReference>
<feature type="transmembrane region" description="Helical" evidence="5">
    <location>
        <begin position="288"/>
        <end position="307"/>
    </location>
</feature>
<evidence type="ECO:0000259" key="6">
    <source>
        <dbReference type="PROSITE" id="PS50850"/>
    </source>
</evidence>
<dbReference type="InterPro" id="IPR050382">
    <property type="entry name" value="MFS_Na/Anion_cotransporter"/>
</dbReference>
<dbReference type="GO" id="GO:0022857">
    <property type="term" value="F:transmembrane transporter activity"/>
    <property type="evidence" value="ECO:0007669"/>
    <property type="project" value="InterPro"/>
</dbReference>
<feature type="transmembrane region" description="Helical" evidence="5">
    <location>
        <begin position="345"/>
        <end position="371"/>
    </location>
</feature>
<dbReference type="PROSITE" id="PS50850">
    <property type="entry name" value="MFS"/>
    <property type="match status" value="1"/>
</dbReference>
<comment type="subcellular location">
    <subcellularLocation>
        <location evidence="1">Membrane</location>
        <topology evidence="1">Multi-pass membrane protein</topology>
    </subcellularLocation>
</comment>